<dbReference type="RefSeq" id="WP_164682512.1">
    <property type="nucleotide sequence ID" value="NZ_CP027806.1"/>
</dbReference>
<organism evidence="2 3">
    <name type="scientific">Cyclonatronum proteinivorum</name>
    <dbReference type="NCBI Taxonomy" id="1457365"/>
    <lineage>
        <taxon>Bacteria</taxon>
        <taxon>Pseudomonadati</taxon>
        <taxon>Balneolota</taxon>
        <taxon>Balneolia</taxon>
        <taxon>Balneolales</taxon>
        <taxon>Cyclonatronaceae</taxon>
        <taxon>Cyclonatronum</taxon>
    </lineage>
</organism>
<dbReference type="Pfam" id="PF14126">
    <property type="entry name" value="DUF4293"/>
    <property type="match status" value="1"/>
</dbReference>
<keyword evidence="1" id="KW-1133">Transmembrane helix</keyword>
<keyword evidence="3" id="KW-1185">Reference proteome</keyword>
<gene>
    <name evidence="2" type="ORF">CYPRO_0700</name>
</gene>
<dbReference type="EMBL" id="CP027806">
    <property type="protein sequence ID" value="AXI99983.1"/>
    <property type="molecule type" value="Genomic_DNA"/>
</dbReference>
<dbReference type="InterPro" id="IPR025635">
    <property type="entry name" value="DUF4293"/>
</dbReference>
<dbReference type="KEGG" id="cprv:CYPRO_0700"/>
<keyword evidence="1" id="KW-0472">Membrane</keyword>
<evidence type="ECO:0000313" key="3">
    <source>
        <dbReference type="Proteomes" id="UP000254808"/>
    </source>
</evidence>
<evidence type="ECO:0000256" key="1">
    <source>
        <dbReference type="SAM" id="Phobius"/>
    </source>
</evidence>
<keyword evidence="1" id="KW-0812">Transmembrane</keyword>
<evidence type="ECO:0008006" key="4">
    <source>
        <dbReference type="Google" id="ProtNLM"/>
    </source>
</evidence>
<feature type="transmembrane region" description="Helical" evidence="1">
    <location>
        <begin position="7"/>
        <end position="26"/>
    </location>
</feature>
<sequence>MIQRIQTVYLALAILLNILFFFTPLYNEARFDPSGWLLPFLTAATAFAALISLYSIFLYKKRERQIQVVSYACLFQVIAMGSAGGVFMSMGRLGYDMVPELLGVIMLLVALTLQFLAIKGIKKDSALIRSIDRIR</sequence>
<proteinExistence type="predicted"/>
<dbReference type="AlphaFoldDB" id="A0A345UHN2"/>
<feature type="transmembrane region" description="Helical" evidence="1">
    <location>
        <begin position="38"/>
        <end position="59"/>
    </location>
</feature>
<dbReference type="Proteomes" id="UP000254808">
    <property type="component" value="Chromosome"/>
</dbReference>
<accession>A0A345UHN2</accession>
<evidence type="ECO:0000313" key="2">
    <source>
        <dbReference type="EMBL" id="AXI99983.1"/>
    </source>
</evidence>
<reference evidence="2 3" key="1">
    <citation type="submission" date="2018-03" db="EMBL/GenBank/DDBJ databases">
        <title>Phenotypic and genomic properties of Cyclonatronum proteinivorum gen. nov., sp. nov., a haloalkaliphilic bacteroidete from soda lakes possessing Na+-translocating rhodopsin.</title>
        <authorList>
            <person name="Toshchakov S.V."/>
            <person name="Korzhenkov A."/>
            <person name="Samarov N.I."/>
            <person name="Kublanov I.V."/>
            <person name="Muntyan M.S."/>
            <person name="Sorokin D.Y."/>
        </authorList>
    </citation>
    <scope>NUCLEOTIDE SEQUENCE [LARGE SCALE GENOMIC DNA]</scope>
    <source>
        <strain evidence="2 3">Omega</strain>
    </source>
</reference>
<name>A0A345UHN2_9BACT</name>
<feature type="transmembrane region" description="Helical" evidence="1">
    <location>
        <begin position="71"/>
        <end position="95"/>
    </location>
</feature>
<protein>
    <recommendedName>
        <fullName evidence="4">Transcription termination factor Rho</fullName>
    </recommendedName>
</protein>
<feature type="transmembrane region" description="Helical" evidence="1">
    <location>
        <begin position="101"/>
        <end position="121"/>
    </location>
</feature>